<accession>A0A2T5IXF0</accession>
<gene>
    <name evidence="1" type="ORF">C8N29_11157</name>
</gene>
<proteinExistence type="predicted"/>
<sequence length="269" mass="31358">MSDTKDGRRRGRPTRCPVDSLRTRVWFHTVSLRTGMSAYALEKCFHPLQVRCVDGKSVRPRLWDRYRDGVMIPKDKPSVDNLIDRVEEHVPFTAWWFRHVLWRVLQPKLLSQEEIDEMLFDFPDDIKAVLFDDLQAQFPKQKPFKQEIVAQLSNFRHLDSLAIAILMVRRSELIGSLELRDLVLSLYYAIQPALMQLNELELCFPDLFSYIDSQYPPWIYPSPSERMRVVVFSEGKFGYKQSYATTGKTLIKKPIDGFALHSGDCDLGK</sequence>
<comment type="caution">
    <text evidence="1">The sequence shown here is derived from an EMBL/GenBank/DDBJ whole genome shotgun (WGS) entry which is preliminary data.</text>
</comment>
<name>A0A2T5IXF0_9GAMM</name>
<organism evidence="1 2">
    <name type="scientific">Agitococcus lubricus</name>
    <dbReference type="NCBI Taxonomy" id="1077255"/>
    <lineage>
        <taxon>Bacteria</taxon>
        <taxon>Pseudomonadati</taxon>
        <taxon>Pseudomonadota</taxon>
        <taxon>Gammaproteobacteria</taxon>
        <taxon>Moraxellales</taxon>
        <taxon>Moraxellaceae</taxon>
        <taxon>Agitococcus</taxon>
    </lineage>
</organism>
<reference evidence="1 2" key="1">
    <citation type="submission" date="2018-04" db="EMBL/GenBank/DDBJ databases">
        <title>Genomic Encyclopedia of Archaeal and Bacterial Type Strains, Phase II (KMG-II): from individual species to whole genera.</title>
        <authorList>
            <person name="Goeker M."/>
        </authorList>
    </citation>
    <scope>NUCLEOTIDE SEQUENCE [LARGE SCALE GENOMIC DNA]</scope>
    <source>
        <strain evidence="1 2">DSM 5822</strain>
    </source>
</reference>
<dbReference type="AlphaFoldDB" id="A0A2T5IXF0"/>
<evidence type="ECO:0000313" key="1">
    <source>
        <dbReference type="EMBL" id="PTQ88534.1"/>
    </source>
</evidence>
<keyword evidence="2" id="KW-1185">Reference proteome</keyword>
<evidence type="ECO:0000313" key="2">
    <source>
        <dbReference type="Proteomes" id="UP000244223"/>
    </source>
</evidence>
<dbReference type="Proteomes" id="UP000244223">
    <property type="component" value="Unassembled WGS sequence"/>
</dbReference>
<protein>
    <submittedName>
        <fullName evidence="1">Uncharacterized protein</fullName>
    </submittedName>
</protein>
<dbReference type="EMBL" id="QAON01000011">
    <property type="protein sequence ID" value="PTQ88534.1"/>
    <property type="molecule type" value="Genomic_DNA"/>
</dbReference>